<reference evidence="1" key="1">
    <citation type="submission" date="2023-04" db="EMBL/GenBank/DDBJ databases">
        <title>Draft Genome sequencing of Naganishia species isolated from polar environments using Oxford Nanopore Technology.</title>
        <authorList>
            <person name="Leo P."/>
            <person name="Venkateswaran K."/>
        </authorList>
    </citation>
    <scope>NUCLEOTIDE SEQUENCE</scope>
    <source>
        <strain evidence="1">DBVPG 5303</strain>
    </source>
</reference>
<proteinExistence type="predicted"/>
<sequence>MKLSIAIAALVVAFTGSVSAMPTSENTMVKRAPNCNAAGFKLSVPKGYAALPGYDDNAADIPASIGQGTGIADCVNQCKTIAGCTSTVYSPAGDNWGFCYPKNYRYTAFNVYPNGPRVFAVQGKCAGLVAAGTST</sequence>
<protein>
    <submittedName>
        <fullName evidence="1">Uncharacterized protein</fullName>
    </submittedName>
</protein>
<dbReference type="Proteomes" id="UP001234202">
    <property type="component" value="Unassembled WGS sequence"/>
</dbReference>
<comment type="caution">
    <text evidence="1">The sequence shown here is derived from an EMBL/GenBank/DDBJ whole genome shotgun (WGS) entry which is preliminary data.</text>
</comment>
<evidence type="ECO:0000313" key="1">
    <source>
        <dbReference type="EMBL" id="KAJ9122012.1"/>
    </source>
</evidence>
<name>A0ACC2XH12_9TREE</name>
<dbReference type="EMBL" id="JASBWV010000016">
    <property type="protein sequence ID" value="KAJ9122012.1"/>
    <property type="molecule type" value="Genomic_DNA"/>
</dbReference>
<gene>
    <name evidence="1" type="ORF">QFC24_004595</name>
</gene>
<organism evidence="1 2">
    <name type="scientific">Naganishia onofrii</name>
    <dbReference type="NCBI Taxonomy" id="1851511"/>
    <lineage>
        <taxon>Eukaryota</taxon>
        <taxon>Fungi</taxon>
        <taxon>Dikarya</taxon>
        <taxon>Basidiomycota</taxon>
        <taxon>Agaricomycotina</taxon>
        <taxon>Tremellomycetes</taxon>
        <taxon>Filobasidiales</taxon>
        <taxon>Filobasidiaceae</taxon>
        <taxon>Naganishia</taxon>
    </lineage>
</organism>
<evidence type="ECO:0000313" key="2">
    <source>
        <dbReference type="Proteomes" id="UP001234202"/>
    </source>
</evidence>
<keyword evidence="2" id="KW-1185">Reference proteome</keyword>
<accession>A0ACC2XH12</accession>